<dbReference type="EMBL" id="UOEB01000189">
    <property type="protein sequence ID" value="VAV84883.1"/>
    <property type="molecule type" value="Genomic_DNA"/>
</dbReference>
<dbReference type="Gene3D" id="1.20.120.520">
    <property type="entry name" value="nmb1532 protein domain like"/>
    <property type="match status" value="1"/>
</dbReference>
<dbReference type="PANTHER" id="PTHR39966:SF1">
    <property type="entry name" value="HEMERYTHRIN-LIKE DOMAIN-CONTAINING PROTEIN"/>
    <property type="match status" value="1"/>
</dbReference>
<dbReference type="GO" id="GO:0005886">
    <property type="term" value="C:plasma membrane"/>
    <property type="evidence" value="ECO:0007669"/>
    <property type="project" value="TreeGrafter"/>
</dbReference>
<dbReference type="PANTHER" id="PTHR39966">
    <property type="entry name" value="BLL2471 PROTEIN-RELATED"/>
    <property type="match status" value="1"/>
</dbReference>
<dbReference type="Pfam" id="PF01814">
    <property type="entry name" value="Hemerythrin"/>
    <property type="match status" value="1"/>
</dbReference>
<reference evidence="2" key="1">
    <citation type="submission" date="2018-06" db="EMBL/GenBank/DDBJ databases">
        <authorList>
            <person name="Zhirakovskaya E."/>
        </authorList>
    </citation>
    <scope>NUCLEOTIDE SEQUENCE</scope>
</reference>
<name>A0A3B0RK41_9ZZZZ</name>
<dbReference type="InterPro" id="IPR012312">
    <property type="entry name" value="Hemerythrin-like"/>
</dbReference>
<gene>
    <name evidence="2" type="ORF">MNBD_BACTEROID02-1986</name>
</gene>
<proteinExistence type="predicted"/>
<evidence type="ECO:0000313" key="2">
    <source>
        <dbReference type="EMBL" id="VAV84883.1"/>
    </source>
</evidence>
<organism evidence="2">
    <name type="scientific">hydrothermal vent metagenome</name>
    <dbReference type="NCBI Taxonomy" id="652676"/>
    <lineage>
        <taxon>unclassified sequences</taxon>
        <taxon>metagenomes</taxon>
        <taxon>ecological metagenomes</taxon>
    </lineage>
</organism>
<feature type="domain" description="Hemerythrin-like" evidence="1">
    <location>
        <begin position="7"/>
        <end position="135"/>
    </location>
</feature>
<dbReference type="AlphaFoldDB" id="A0A3B0RK41"/>
<evidence type="ECO:0000259" key="1">
    <source>
        <dbReference type="Pfam" id="PF01814"/>
    </source>
</evidence>
<sequence>MTIKHNPIQTMLDEHEIICETENIIENLDHFWESFPEKYKEIVTTLITFFREYADGYHHRKEEDVLFPAIKNHPDFVLHEIIDEFEQHHNDFRDYTKEIEETVAEGNYKKSYLELNNYLQDLLDHIAAENDELFVLAETLLEEEDLETIFFKFKDIDMELGEDRKTKLEENIRSLKLTDI</sequence>
<accession>A0A3B0RK41</accession>
<protein>
    <recommendedName>
        <fullName evidence="1">Hemerythrin-like domain-containing protein</fullName>
    </recommendedName>
</protein>